<dbReference type="AlphaFoldDB" id="A0A443HL61"/>
<accession>A0A443HL61</accession>
<organism evidence="3 4">
    <name type="scientific">Byssochlamys spectabilis</name>
    <name type="common">Paecilomyces variotii</name>
    <dbReference type="NCBI Taxonomy" id="264951"/>
    <lineage>
        <taxon>Eukaryota</taxon>
        <taxon>Fungi</taxon>
        <taxon>Dikarya</taxon>
        <taxon>Ascomycota</taxon>
        <taxon>Pezizomycotina</taxon>
        <taxon>Eurotiomycetes</taxon>
        <taxon>Eurotiomycetidae</taxon>
        <taxon>Eurotiales</taxon>
        <taxon>Thermoascaceae</taxon>
        <taxon>Paecilomyces</taxon>
    </lineage>
</organism>
<evidence type="ECO:0000313" key="3">
    <source>
        <dbReference type="EMBL" id="RWQ92535.1"/>
    </source>
</evidence>
<name>A0A443HL61_BYSSP</name>
<proteinExistence type="predicted"/>
<feature type="compositionally biased region" description="Basic and acidic residues" evidence="1">
    <location>
        <begin position="72"/>
        <end position="86"/>
    </location>
</feature>
<evidence type="ECO:0000256" key="1">
    <source>
        <dbReference type="SAM" id="MobiDB-lite"/>
    </source>
</evidence>
<feature type="region of interest" description="Disordered" evidence="1">
    <location>
        <begin position="1"/>
        <end position="39"/>
    </location>
</feature>
<feature type="domain" description="HNH nuclease" evidence="2">
    <location>
        <begin position="197"/>
        <end position="293"/>
    </location>
</feature>
<reference evidence="3 4" key="1">
    <citation type="journal article" date="2018" name="Front. Microbiol.">
        <title>Genomic and genetic insights into a cosmopolitan fungus, Paecilomyces variotii (Eurotiales).</title>
        <authorList>
            <person name="Urquhart A.S."/>
            <person name="Mondo S.J."/>
            <person name="Makela M.R."/>
            <person name="Hane J.K."/>
            <person name="Wiebenga A."/>
            <person name="He G."/>
            <person name="Mihaltcheva S."/>
            <person name="Pangilinan J."/>
            <person name="Lipzen A."/>
            <person name="Barry K."/>
            <person name="de Vries R.P."/>
            <person name="Grigoriev I.V."/>
            <person name="Idnurm A."/>
        </authorList>
    </citation>
    <scope>NUCLEOTIDE SEQUENCE [LARGE SCALE GENOMIC DNA]</scope>
    <source>
        <strain evidence="3 4">CBS 101075</strain>
    </source>
</reference>
<dbReference type="RefSeq" id="XP_028482180.1">
    <property type="nucleotide sequence ID" value="XM_028631457.1"/>
</dbReference>
<keyword evidence="4" id="KW-1185">Reference proteome</keyword>
<dbReference type="Proteomes" id="UP000283841">
    <property type="component" value="Unassembled WGS sequence"/>
</dbReference>
<sequence>MPPKRKAPSETLETPQPTRKSARIINREPLAGASARATPVETGLSALSTDVKPPETWPDLCRKAKERIDRYEAAVDDSTSPKDKAKGKGHKKTKRADQKLKACMTALLDWLPAGGRDSAARDILQCKTDDKLYEMFENIYTYLLAPLKTAGSNSASRTPIDKREENSIEVIASTLGNPQQQEEQFCEDLLRRDNYRCVITQDLHWQKWEEIGAPEDLDCDYIKAAHIIPFSLASWKAEPGSTYNISQVWEALYQYFPAVRHVIGTKNINDRSNGFCLREDMHRAFSSFSIAFKPTNTPNIYNLKSYRRARATQVRRIITNVGQITLQAANGAGDIPIPNPVLLDYHWRVAEILNASGIDKEIDKYIRELEAVKMSMGDGSLNEDGSSDLSRYLDAAFWGRSDRAVSY</sequence>
<evidence type="ECO:0000313" key="4">
    <source>
        <dbReference type="Proteomes" id="UP000283841"/>
    </source>
</evidence>
<dbReference type="EMBL" id="RCNU01000013">
    <property type="protein sequence ID" value="RWQ92535.1"/>
    <property type="molecule type" value="Genomic_DNA"/>
</dbReference>
<evidence type="ECO:0000259" key="2">
    <source>
        <dbReference type="Pfam" id="PF13391"/>
    </source>
</evidence>
<dbReference type="VEuPathDB" id="FungiDB:C8Q69DRAFT_479571"/>
<dbReference type="Pfam" id="PF13391">
    <property type="entry name" value="HNH_2"/>
    <property type="match status" value="1"/>
</dbReference>
<dbReference type="STRING" id="264951.A0A443HL61"/>
<dbReference type="GeneID" id="39600734"/>
<dbReference type="InterPro" id="IPR003615">
    <property type="entry name" value="HNH_nuc"/>
</dbReference>
<feature type="region of interest" description="Disordered" evidence="1">
    <location>
        <begin position="72"/>
        <end position="96"/>
    </location>
</feature>
<gene>
    <name evidence="3" type="ORF">C8Q69DRAFT_479571</name>
</gene>
<comment type="caution">
    <text evidence="3">The sequence shown here is derived from an EMBL/GenBank/DDBJ whole genome shotgun (WGS) entry which is preliminary data.</text>
</comment>
<protein>
    <recommendedName>
        <fullName evidence="2">HNH nuclease domain-containing protein</fullName>
    </recommendedName>
</protein>